<proteinExistence type="predicted"/>
<dbReference type="EMBL" id="SNVX01000002">
    <property type="protein sequence ID" value="TDN60679.1"/>
    <property type="molecule type" value="Genomic_DNA"/>
</dbReference>
<keyword evidence="2" id="KW-1185">Reference proteome</keyword>
<accession>A0A4R6EN74</accession>
<dbReference type="SUPFAM" id="SSF46955">
    <property type="entry name" value="Putative DNA-binding domain"/>
    <property type="match status" value="1"/>
</dbReference>
<reference evidence="1 2" key="1">
    <citation type="submission" date="2019-03" db="EMBL/GenBank/DDBJ databases">
        <title>Genomic analyses of the natural microbiome of Caenorhabditis elegans.</title>
        <authorList>
            <person name="Samuel B."/>
        </authorList>
    </citation>
    <scope>NUCLEOTIDE SEQUENCE [LARGE SCALE GENOMIC DNA]</scope>
    <source>
        <strain evidence="1 2">BIGb0156</strain>
    </source>
</reference>
<sequence length="131" mass="15120">MNILHSKMTTQELANCVGVAKQTINRWIREQHWITESIPGVKGGRARLIHITPEVRDYLATTPKLRHLKLSLQAAEPEYIYHAQDNDPVWRKIQDVLVMMEPDEKQRLQALLVREGLSGFLRRLNIADESA</sequence>
<dbReference type="Proteomes" id="UP000295530">
    <property type="component" value="Unassembled WGS sequence"/>
</dbReference>
<evidence type="ECO:0000313" key="2">
    <source>
        <dbReference type="Proteomes" id="UP000295530"/>
    </source>
</evidence>
<name>A0A4R6EN74_SCAGO</name>
<gene>
    <name evidence="1" type="ORF">EC847_102259</name>
</gene>
<dbReference type="InterPro" id="IPR010749">
    <property type="entry name" value="YfeC-like"/>
</dbReference>
<dbReference type="InterPro" id="IPR009061">
    <property type="entry name" value="DNA-bd_dom_put_sf"/>
</dbReference>
<dbReference type="Pfam" id="PF07037">
    <property type="entry name" value="YfeC-like"/>
    <property type="match status" value="1"/>
</dbReference>
<organism evidence="1 2">
    <name type="scientific">Scandinavium goeteborgense</name>
    <dbReference type="NCBI Taxonomy" id="1851514"/>
    <lineage>
        <taxon>Bacteria</taxon>
        <taxon>Pseudomonadati</taxon>
        <taxon>Pseudomonadota</taxon>
        <taxon>Gammaproteobacteria</taxon>
        <taxon>Enterobacterales</taxon>
        <taxon>Enterobacteriaceae</taxon>
        <taxon>Scandinavium</taxon>
    </lineage>
</organism>
<comment type="caution">
    <text evidence="1">The sequence shown here is derived from an EMBL/GenBank/DDBJ whole genome shotgun (WGS) entry which is preliminary data.</text>
</comment>
<dbReference type="OrthoDB" id="6538337at2"/>
<protein>
    <submittedName>
        <fullName evidence="1">Excisionase family DNA binding protein</fullName>
    </submittedName>
</protein>
<evidence type="ECO:0000313" key="1">
    <source>
        <dbReference type="EMBL" id="TDN60679.1"/>
    </source>
</evidence>
<dbReference type="AlphaFoldDB" id="A0A4R6EN74"/>
<dbReference type="RefSeq" id="WP_133460467.1">
    <property type="nucleotide sequence ID" value="NZ_SNVX01000002.1"/>
</dbReference>